<accession>A0A7W7LNK6</accession>
<dbReference type="AlphaFoldDB" id="A0A7W7LNK6"/>
<dbReference type="Proteomes" id="UP000556084">
    <property type="component" value="Unassembled WGS sequence"/>
</dbReference>
<proteinExistence type="predicted"/>
<keyword evidence="2" id="KW-1185">Reference proteome</keyword>
<dbReference type="EMBL" id="JACHJH010000003">
    <property type="protein sequence ID" value="MBB4893367.1"/>
    <property type="molecule type" value="Genomic_DNA"/>
</dbReference>
<name>A0A7W7LNK6_9ACTN</name>
<organism evidence="1 2">
    <name type="scientific">Streptomyces olivoverticillatus</name>
    <dbReference type="NCBI Taxonomy" id="66427"/>
    <lineage>
        <taxon>Bacteria</taxon>
        <taxon>Bacillati</taxon>
        <taxon>Actinomycetota</taxon>
        <taxon>Actinomycetes</taxon>
        <taxon>Kitasatosporales</taxon>
        <taxon>Streptomycetaceae</taxon>
        <taxon>Streptomyces</taxon>
    </lineage>
</organism>
<protein>
    <submittedName>
        <fullName evidence="1">Uncharacterized protein</fullName>
    </submittedName>
</protein>
<gene>
    <name evidence="1" type="ORF">FHS39_002398</name>
</gene>
<comment type="caution">
    <text evidence="1">The sequence shown here is derived from an EMBL/GenBank/DDBJ whole genome shotgun (WGS) entry which is preliminary data.</text>
</comment>
<evidence type="ECO:0000313" key="2">
    <source>
        <dbReference type="Proteomes" id="UP000556084"/>
    </source>
</evidence>
<evidence type="ECO:0000313" key="1">
    <source>
        <dbReference type="EMBL" id="MBB4893367.1"/>
    </source>
</evidence>
<sequence length="54" mass="5889">MTRVPAGRSVAVRCRLVVGFSVLFALLVWVVCCAVQLVYAHSAKSAATRWRVAL</sequence>
<reference evidence="1 2" key="1">
    <citation type="submission" date="2020-08" db="EMBL/GenBank/DDBJ databases">
        <title>Genomic Encyclopedia of Type Strains, Phase III (KMG-III): the genomes of soil and plant-associated and newly described type strains.</title>
        <authorList>
            <person name="Whitman W."/>
        </authorList>
    </citation>
    <scope>NUCLEOTIDE SEQUENCE [LARGE SCALE GENOMIC DNA]</scope>
    <source>
        <strain evidence="1 2">CECT 3266</strain>
    </source>
</reference>